<dbReference type="KEGG" id="bsed:DN745_09895"/>
<keyword evidence="2" id="KW-1185">Reference proteome</keyword>
<dbReference type="Gene3D" id="1.25.40.10">
    <property type="entry name" value="Tetratricopeptide repeat domain"/>
    <property type="match status" value="1"/>
</dbReference>
<dbReference type="SMART" id="SM00028">
    <property type="entry name" value="TPR"/>
    <property type="match status" value="2"/>
</dbReference>
<proteinExistence type="predicted"/>
<evidence type="ECO:0000313" key="2">
    <source>
        <dbReference type="Proteomes" id="UP000249799"/>
    </source>
</evidence>
<dbReference type="AlphaFoldDB" id="A0A2Z4FLD6"/>
<dbReference type="Proteomes" id="UP000249799">
    <property type="component" value="Chromosome"/>
</dbReference>
<evidence type="ECO:0000313" key="1">
    <source>
        <dbReference type="EMBL" id="AWV89630.1"/>
    </source>
</evidence>
<gene>
    <name evidence="1" type="ORF">DN745_09895</name>
</gene>
<dbReference type="InterPro" id="IPR019734">
    <property type="entry name" value="TPR_rpt"/>
</dbReference>
<organism evidence="1 2">
    <name type="scientific">Bradymonas sediminis</name>
    <dbReference type="NCBI Taxonomy" id="1548548"/>
    <lineage>
        <taxon>Bacteria</taxon>
        <taxon>Deltaproteobacteria</taxon>
        <taxon>Bradymonadales</taxon>
        <taxon>Bradymonadaceae</taxon>
        <taxon>Bradymonas</taxon>
    </lineage>
</organism>
<protein>
    <submittedName>
        <fullName evidence="1">Uncharacterized protein</fullName>
    </submittedName>
</protein>
<dbReference type="InterPro" id="IPR011990">
    <property type="entry name" value="TPR-like_helical_dom_sf"/>
</dbReference>
<sequence>MAREAASRAVLEGGRPRGDATEPTPAKADTQSRAASLQIPEHALAALEFQAQRLCRSWHLAKAEGVARRVLSFDPHRPRAWRVLGDIAMRRREWAQAFENFEAALRNRVADPMLWCRSAEALLQLGEYPRAQQRFIKAVTLDASAEQVAGQRARSFLTYYEKAFERAGRLGKGADDGRCSRRKVEVEEQGVAPIEAGDIKTRTLSEKDMKAALAERFRVGARGEIHAPRVRGEFRG</sequence>
<dbReference type="SUPFAM" id="SSF48452">
    <property type="entry name" value="TPR-like"/>
    <property type="match status" value="1"/>
</dbReference>
<dbReference type="OrthoDB" id="5965059at2"/>
<reference evidence="1 2" key="1">
    <citation type="submission" date="2018-06" db="EMBL/GenBank/DDBJ databases">
        <title>Lujinxingia sediminis gen. nov. sp. nov., a new facultative anaerobic member of the class Deltaproteobacteria, and proposal of Lujinxingaceae fam. nov.</title>
        <authorList>
            <person name="Guo L.-Y."/>
            <person name="Li C.-M."/>
            <person name="Wang S."/>
            <person name="Du Z.-J."/>
        </authorList>
    </citation>
    <scope>NUCLEOTIDE SEQUENCE [LARGE SCALE GENOMIC DNA]</scope>
    <source>
        <strain evidence="1 2">FA350</strain>
    </source>
</reference>
<name>A0A2Z4FLD6_9DELT</name>
<dbReference type="EMBL" id="CP030032">
    <property type="protein sequence ID" value="AWV89630.1"/>
    <property type="molecule type" value="Genomic_DNA"/>
</dbReference>
<accession>A0A2Z4FLD6</accession>